<dbReference type="InterPro" id="IPR002048">
    <property type="entry name" value="EF_hand_dom"/>
</dbReference>
<evidence type="ECO:0000313" key="2">
    <source>
        <dbReference type="EMBL" id="QJE97196.1"/>
    </source>
</evidence>
<feature type="domain" description="EF-hand" evidence="1">
    <location>
        <begin position="19"/>
        <end position="54"/>
    </location>
</feature>
<proteinExistence type="predicted"/>
<protein>
    <recommendedName>
        <fullName evidence="1">EF-hand domain-containing protein</fullName>
    </recommendedName>
</protein>
<dbReference type="InterPro" id="IPR018247">
    <property type="entry name" value="EF_Hand_1_Ca_BS"/>
</dbReference>
<sequence>MSSLRVLFFALPVALGFIQPAAAKQRAFSLLDKDADGFIDPVEFAGNAKGRAWNKAMSNFEKRDADDDGLLSSSEYGPTKSNGGGLYHVPGEQEAIPLKWTTGVNFIWQDGTASRKERRSFKSTLKKAAPAQREELQAYWDAVEAAVLEAGADGAIGAIAEVWGQIDPEAAAEWISSILHDIPEYEDWIIGIVSGWPGYDPDATAEWLAGILDGLPLSGIPVRPEPPSREP</sequence>
<dbReference type="SUPFAM" id="SSF47473">
    <property type="entry name" value="EF-hand"/>
    <property type="match status" value="1"/>
</dbReference>
<accession>A0A858RIY1</accession>
<gene>
    <name evidence="2" type="ORF">HHL09_15845</name>
</gene>
<dbReference type="InterPro" id="IPR011992">
    <property type="entry name" value="EF-hand-dom_pair"/>
</dbReference>
<dbReference type="PROSITE" id="PS00018">
    <property type="entry name" value="EF_HAND_1"/>
    <property type="match status" value="2"/>
</dbReference>
<dbReference type="Proteomes" id="UP000501812">
    <property type="component" value="Chromosome"/>
</dbReference>
<organism evidence="2 3">
    <name type="scientific">Luteolibacter luteus</name>
    <dbReference type="NCBI Taxonomy" id="2728835"/>
    <lineage>
        <taxon>Bacteria</taxon>
        <taxon>Pseudomonadati</taxon>
        <taxon>Verrucomicrobiota</taxon>
        <taxon>Verrucomicrobiia</taxon>
        <taxon>Verrucomicrobiales</taxon>
        <taxon>Verrucomicrobiaceae</taxon>
        <taxon>Luteolibacter</taxon>
    </lineage>
</organism>
<dbReference type="AlphaFoldDB" id="A0A858RIY1"/>
<keyword evidence="3" id="KW-1185">Reference proteome</keyword>
<evidence type="ECO:0000259" key="1">
    <source>
        <dbReference type="PROSITE" id="PS50222"/>
    </source>
</evidence>
<dbReference type="EMBL" id="CP051774">
    <property type="protein sequence ID" value="QJE97196.1"/>
    <property type="molecule type" value="Genomic_DNA"/>
</dbReference>
<dbReference type="RefSeq" id="WP_169455596.1">
    <property type="nucleotide sequence ID" value="NZ_CP051774.1"/>
</dbReference>
<dbReference type="GO" id="GO:0005509">
    <property type="term" value="F:calcium ion binding"/>
    <property type="evidence" value="ECO:0007669"/>
    <property type="project" value="InterPro"/>
</dbReference>
<dbReference type="KEGG" id="luo:HHL09_15845"/>
<evidence type="ECO:0000313" key="3">
    <source>
        <dbReference type="Proteomes" id="UP000501812"/>
    </source>
</evidence>
<reference evidence="2 3" key="1">
    <citation type="submission" date="2020-04" db="EMBL/GenBank/DDBJ databases">
        <title>Luteolibacter sp. G-1-1-1 isolated from soil.</title>
        <authorList>
            <person name="Dahal R.H."/>
        </authorList>
    </citation>
    <scope>NUCLEOTIDE SEQUENCE [LARGE SCALE GENOMIC DNA]</scope>
    <source>
        <strain evidence="2 3">G-1-1-1</strain>
    </source>
</reference>
<dbReference type="Gene3D" id="1.10.238.10">
    <property type="entry name" value="EF-hand"/>
    <property type="match status" value="1"/>
</dbReference>
<dbReference type="PROSITE" id="PS50222">
    <property type="entry name" value="EF_HAND_2"/>
    <property type="match status" value="1"/>
</dbReference>
<name>A0A858RIY1_9BACT</name>